<evidence type="ECO:0000313" key="2">
    <source>
        <dbReference type="Proteomes" id="UP001159363"/>
    </source>
</evidence>
<name>A0ABQ9GXS9_9NEOP</name>
<proteinExistence type="predicted"/>
<dbReference type="Proteomes" id="UP001159363">
    <property type="component" value="Chromosome 7"/>
</dbReference>
<protein>
    <submittedName>
        <fullName evidence="1">Uncharacterized protein</fullName>
    </submittedName>
</protein>
<evidence type="ECO:0000313" key="1">
    <source>
        <dbReference type="EMBL" id="KAJ8876803.1"/>
    </source>
</evidence>
<accession>A0ABQ9GXS9</accession>
<comment type="caution">
    <text evidence="1">The sequence shown here is derived from an EMBL/GenBank/DDBJ whole genome shotgun (WGS) entry which is preliminary data.</text>
</comment>
<dbReference type="EMBL" id="JARBHB010000008">
    <property type="protein sequence ID" value="KAJ8876803.1"/>
    <property type="molecule type" value="Genomic_DNA"/>
</dbReference>
<reference evidence="1 2" key="1">
    <citation type="submission" date="2023-02" db="EMBL/GenBank/DDBJ databases">
        <title>LHISI_Scaffold_Assembly.</title>
        <authorList>
            <person name="Stuart O.P."/>
            <person name="Cleave R."/>
            <person name="Magrath M.J.L."/>
            <person name="Mikheyev A.S."/>
        </authorList>
    </citation>
    <scope>NUCLEOTIDE SEQUENCE [LARGE SCALE GENOMIC DNA]</scope>
    <source>
        <strain evidence="1">Daus_M_001</strain>
        <tissue evidence="1">Leg muscle</tissue>
    </source>
</reference>
<organism evidence="1 2">
    <name type="scientific">Dryococelus australis</name>
    <dbReference type="NCBI Taxonomy" id="614101"/>
    <lineage>
        <taxon>Eukaryota</taxon>
        <taxon>Metazoa</taxon>
        <taxon>Ecdysozoa</taxon>
        <taxon>Arthropoda</taxon>
        <taxon>Hexapoda</taxon>
        <taxon>Insecta</taxon>
        <taxon>Pterygota</taxon>
        <taxon>Neoptera</taxon>
        <taxon>Polyneoptera</taxon>
        <taxon>Phasmatodea</taxon>
        <taxon>Verophasmatodea</taxon>
        <taxon>Anareolatae</taxon>
        <taxon>Phasmatidae</taxon>
        <taxon>Eurycanthinae</taxon>
        <taxon>Dryococelus</taxon>
    </lineage>
</organism>
<gene>
    <name evidence="1" type="ORF">PR048_021250</name>
</gene>
<sequence>MSSPSRKKNIYNFDGTNLTDDPGRKKRGCEYLEIILYSTKSSTTVILCAMPRGKQFHSTPHKRHDIYGLPGLKRTHRMPMQLDQIRMEGPSIVQTMVFLSSPTYHEKKNKKGPKILLGETLTSHLSGIVSR</sequence>
<keyword evidence="2" id="KW-1185">Reference proteome</keyword>